<dbReference type="RefSeq" id="WP_204300579.1">
    <property type="nucleotide sequence ID" value="NZ_BAAAGQ010000013.1"/>
</dbReference>
<dbReference type="PANTHER" id="PTHR12526">
    <property type="entry name" value="GLYCOSYLTRANSFERASE"/>
    <property type="match status" value="1"/>
</dbReference>
<dbReference type="InterPro" id="IPR001296">
    <property type="entry name" value="Glyco_trans_1"/>
</dbReference>
<reference evidence="7" key="1">
    <citation type="submission" date="2021-01" db="EMBL/GenBank/DDBJ databases">
        <title>Whole genome shotgun sequence of Actinoplanes capillaceus NBRC 16408.</title>
        <authorList>
            <person name="Komaki H."/>
            <person name="Tamura T."/>
        </authorList>
    </citation>
    <scope>NUCLEOTIDE SEQUENCE [LARGE SCALE GENOMIC DNA]</scope>
    <source>
        <strain evidence="7">NBRC 16408</strain>
    </source>
</reference>
<keyword evidence="7" id="KW-0378">Hydrolase</keyword>
<evidence type="ECO:0000259" key="5">
    <source>
        <dbReference type="Pfam" id="PF00534"/>
    </source>
</evidence>
<evidence type="ECO:0000256" key="2">
    <source>
        <dbReference type="ARBA" id="ARBA00022676"/>
    </source>
</evidence>
<comment type="caution">
    <text evidence="7">The sequence shown here is derived from an EMBL/GenBank/DDBJ whole genome shotgun (WGS) entry which is preliminary data.</text>
</comment>
<proteinExistence type="inferred from homology"/>
<keyword evidence="4" id="KW-1133">Transmembrane helix</keyword>
<organism evidence="7">
    <name type="scientific">Actinoplanes campanulatus</name>
    <dbReference type="NCBI Taxonomy" id="113559"/>
    <lineage>
        <taxon>Bacteria</taxon>
        <taxon>Bacillati</taxon>
        <taxon>Actinomycetota</taxon>
        <taxon>Actinomycetes</taxon>
        <taxon>Micromonosporales</taxon>
        <taxon>Micromonosporaceae</taxon>
        <taxon>Actinoplanes</taxon>
    </lineage>
</organism>
<dbReference type="Pfam" id="PF00534">
    <property type="entry name" value="Glycos_transf_1"/>
    <property type="match status" value="1"/>
</dbReference>
<dbReference type="SUPFAM" id="SSF53756">
    <property type="entry name" value="UDP-Glycosyltransferase/glycogen phosphorylase"/>
    <property type="match status" value="1"/>
</dbReference>
<feature type="domain" description="Glycosyltransferase subfamily 4-like N-terminal" evidence="6">
    <location>
        <begin position="23"/>
        <end position="191"/>
    </location>
</feature>
<evidence type="ECO:0000259" key="6">
    <source>
        <dbReference type="Pfam" id="PF13439"/>
    </source>
</evidence>
<evidence type="ECO:0000313" key="7">
    <source>
        <dbReference type="EMBL" id="GID50547.1"/>
    </source>
</evidence>
<comment type="similarity">
    <text evidence="1">Belongs to the glycosyltransferase group 1 family. Glycosyltransferase 4 subfamily.</text>
</comment>
<keyword evidence="4" id="KW-0472">Membrane</keyword>
<keyword evidence="2" id="KW-0328">Glycosyltransferase</keyword>
<dbReference type="PANTHER" id="PTHR12526:SF640">
    <property type="entry name" value="COLANIC ACID BIOSYNTHESIS GLYCOSYLTRANSFERASE WCAL-RELATED"/>
    <property type="match status" value="1"/>
</dbReference>
<keyword evidence="4" id="KW-0812">Transmembrane</keyword>
<evidence type="ECO:0000256" key="4">
    <source>
        <dbReference type="SAM" id="Phobius"/>
    </source>
</evidence>
<name>A0ABQ3WW76_9ACTN</name>
<dbReference type="EMBL" id="BOMF01000151">
    <property type="protein sequence ID" value="GID50547.1"/>
    <property type="molecule type" value="Genomic_DNA"/>
</dbReference>
<gene>
    <name evidence="7" type="ORF">Aca07nite_78220</name>
</gene>
<dbReference type="GO" id="GO:0016787">
    <property type="term" value="F:hydrolase activity"/>
    <property type="evidence" value="ECO:0007669"/>
    <property type="project" value="UniProtKB-KW"/>
</dbReference>
<dbReference type="InterPro" id="IPR028098">
    <property type="entry name" value="Glyco_trans_4-like_N"/>
</dbReference>
<dbReference type="Pfam" id="PF13439">
    <property type="entry name" value="Glyco_transf_4"/>
    <property type="match status" value="1"/>
</dbReference>
<protein>
    <submittedName>
        <fullName evidence="7">Glycosyl hydrolase</fullName>
    </submittedName>
</protein>
<keyword evidence="3" id="KW-0808">Transferase</keyword>
<dbReference type="Gene3D" id="3.40.50.2000">
    <property type="entry name" value="Glycogen Phosphorylase B"/>
    <property type="match status" value="2"/>
</dbReference>
<feature type="domain" description="Glycosyl transferase family 1" evidence="5">
    <location>
        <begin position="205"/>
        <end position="334"/>
    </location>
</feature>
<feature type="transmembrane region" description="Helical" evidence="4">
    <location>
        <begin position="74"/>
        <end position="93"/>
    </location>
</feature>
<dbReference type="CDD" id="cd03801">
    <property type="entry name" value="GT4_PimA-like"/>
    <property type="match status" value="1"/>
</dbReference>
<sequence>MTEPSGGHVLFLNWRDTKHPEGGGSELFLDRVAAEFVRRGYLVTLLCQAHGNAPAEETTPDGVRIIRRGGRHTVYLLAAITYLIGLLGIGPLARRRLGRPDLIIDVGNGIPFLSRLYARVPVIALVHHVHREQWPVVFGPRLARVGWWIESVLAVRVYRDCQYVTVSESTREELVGLGVDRHRIAVVHNGTPEVTEPPAPRTPHPSLMVLGRLVPHKRVEFALRATALLALELPEVELVVAGQGWWDEPLRQLTEDLGIEERVRFPGFVSEQEKHELLCGSWLLLAPSLKEGWGLTIVEAGVRGTPSVAFRSAGGVADAMVDGETGVLVENEYDFFLQVRALLLDAVRRGGMGAAAAVHAKQFTWENAGETFGKVVARQLSGEEPAPADQRVA</sequence>
<evidence type="ECO:0000256" key="3">
    <source>
        <dbReference type="ARBA" id="ARBA00022679"/>
    </source>
</evidence>
<evidence type="ECO:0000256" key="1">
    <source>
        <dbReference type="ARBA" id="ARBA00009481"/>
    </source>
</evidence>
<accession>A0ABQ3WW76</accession>